<dbReference type="EMBL" id="CBFW010000254">
    <property type="protein sequence ID" value="CDC74830.1"/>
    <property type="molecule type" value="Genomic_DNA"/>
</dbReference>
<dbReference type="GO" id="GO:0055129">
    <property type="term" value="P:L-proline biosynthetic process"/>
    <property type="evidence" value="ECO:0007669"/>
    <property type="project" value="UniProtKB-UniRule"/>
</dbReference>
<dbReference type="STRING" id="1263015.BN580_01642"/>
<dbReference type="Gene3D" id="1.10.3730.10">
    <property type="entry name" value="ProC C-terminal domain-like"/>
    <property type="match status" value="1"/>
</dbReference>
<evidence type="ECO:0000313" key="10">
    <source>
        <dbReference type="EMBL" id="CDC74830.1"/>
    </source>
</evidence>
<name>R6TRK9_9BACT</name>
<comment type="caution">
    <text evidence="10">The sequence shown here is derived from an EMBL/GenBank/DDBJ whole genome shotgun (WGS) entry which is preliminary data.</text>
</comment>
<dbReference type="SUPFAM" id="SSF48179">
    <property type="entry name" value="6-phosphogluconate dehydrogenase C-terminal domain-like"/>
    <property type="match status" value="1"/>
</dbReference>
<keyword evidence="4" id="KW-0963">Cytoplasm</keyword>
<protein>
    <recommendedName>
        <fullName evidence="4 5">Pyrroline-5-carboxylate reductase</fullName>
        <shortName evidence="4">P5C reductase</shortName>
        <shortName evidence="4">P5CR</shortName>
        <ecNumber evidence="4 5">1.5.1.2</ecNumber>
    </recommendedName>
    <alternativeName>
        <fullName evidence="4">PCA reductase</fullName>
    </alternativeName>
</protein>
<dbReference type="GO" id="GO:0005737">
    <property type="term" value="C:cytoplasm"/>
    <property type="evidence" value="ECO:0007669"/>
    <property type="project" value="UniProtKB-SubCell"/>
</dbReference>
<keyword evidence="4 7" id="KW-0028">Amino-acid biosynthesis</keyword>
<dbReference type="InterPro" id="IPR053790">
    <property type="entry name" value="P5CR-like_CS"/>
</dbReference>
<sequence>MKYGFIGCGNMGGALAGAAAKAVPADEILVSDRDGAKTAAFSAETGASVGSAAQVAEKCGYIFLGVKPQMLADMFSEIRPVLEKRSGRFVLVSMAAGVKISRIKELAGADYPVIRIMPNIPAAVGEGMILYCTDGVTADETEEFLSLMSRAGKLCQLEEKLIDAGSAVSGCGPAYAFMFIEALADGGVQCGLPRDKAILLAAQTLLGSAKTVIENGTHPGVLKDAVCSPGGTTIAGVHALEKSAFRGAAADAVLAGYERTLELGK</sequence>
<evidence type="ECO:0000256" key="2">
    <source>
        <dbReference type="ARBA" id="ARBA00022857"/>
    </source>
</evidence>
<dbReference type="AlphaFoldDB" id="R6TRK9"/>
<comment type="similarity">
    <text evidence="1 4 7">Belongs to the pyrroline-5-carboxylate reductase family.</text>
</comment>
<dbReference type="InterPro" id="IPR000304">
    <property type="entry name" value="Pyrroline-COOH_reductase"/>
</dbReference>
<dbReference type="InterPro" id="IPR028939">
    <property type="entry name" value="P5C_Rdtase_cat_N"/>
</dbReference>
<keyword evidence="4 7" id="KW-0641">Proline biosynthesis</keyword>
<dbReference type="NCBIfam" id="TIGR00112">
    <property type="entry name" value="proC"/>
    <property type="match status" value="1"/>
</dbReference>
<comment type="catalytic activity">
    <reaction evidence="4">
        <text>L-proline + NAD(+) = (S)-1-pyrroline-5-carboxylate + NADH + 2 H(+)</text>
        <dbReference type="Rhea" id="RHEA:14105"/>
        <dbReference type="ChEBI" id="CHEBI:15378"/>
        <dbReference type="ChEBI" id="CHEBI:17388"/>
        <dbReference type="ChEBI" id="CHEBI:57540"/>
        <dbReference type="ChEBI" id="CHEBI:57945"/>
        <dbReference type="ChEBI" id="CHEBI:60039"/>
        <dbReference type="EC" id="1.5.1.2"/>
    </reaction>
</comment>
<dbReference type="PROSITE" id="PS00521">
    <property type="entry name" value="P5CR"/>
    <property type="match status" value="1"/>
</dbReference>
<reference evidence="10" key="1">
    <citation type="submission" date="2012-11" db="EMBL/GenBank/DDBJ databases">
        <title>Dependencies among metagenomic species, viruses, plasmids and units of genetic variation.</title>
        <authorList>
            <person name="Nielsen H.B."/>
            <person name="Almeida M."/>
            <person name="Juncker A.S."/>
            <person name="Rasmussen S."/>
            <person name="Li J."/>
            <person name="Sunagawa S."/>
            <person name="Plichta D."/>
            <person name="Gautier L."/>
            <person name="Le Chatelier E."/>
            <person name="Peletier E."/>
            <person name="Bonde I."/>
            <person name="Nielsen T."/>
            <person name="Manichanh C."/>
            <person name="Arumugam M."/>
            <person name="Batto J."/>
            <person name="Santos M.B.Q.D."/>
            <person name="Blom N."/>
            <person name="Borruel N."/>
            <person name="Burgdorf K.S."/>
            <person name="Boumezbeur F."/>
            <person name="Casellas F."/>
            <person name="Dore J."/>
            <person name="Guarner F."/>
            <person name="Hansen T."/>
            <person name="Hildebrand F."/>
            <person name="Kaas R.S."/>
            <person name="Kennedy S."/>
            <person name="Kristiansen K."/>
            <person name="Kultima J.R."/>
            <person name="Leonard P."/>
            <person name="Levenez F."/>
            <person name="Lund O."/>
            <person name="Moumen B."/>
            <person name="Le Paslier D."/>
            <person name="Pons N."/>
            <person name="Pedersen O."/>
            <person name="Prifti E."/>
            <person name="Qin J."/>
            <person name="Raes J."/>
            <person name="Tap J."/>
            <person name="Tims S."/>
            <person name="Ussery D.W."/>
            <person name="Yamada T."/>
            <person name="MetaHit consortium"/>
            <person name="Renault P."/>
            <person name="Sicheritz-Ponten T."/>
            <person name="Bork P."/>
            <person name="Wang J."/>
            <person name="Brunak S."/>
            <person name="Ehrlich S.D."/>
        </authorList>
    </citation>
    <scope>NUCLEOTIDE SEQUENCE [LARGE SCALE GENOMIC DNA]</scope>
</reference>
<feature type="domain" description="Pyrroline-5-carboxylate reductase catalytic N-terminal" evidence="8">
    <location>
        <begin position="2"/>
        <end position="97"/>
    </location>
</feature>
<dbReference type="PANTHER" id="PTHR11645:SF0">
    <property type="entry name" value="PYRROLINE-5-CARBOXYLATE REDUCTASE 3"/>
    <property type="match status" value="1"/>
</dbReference>
<dbReference type="InterPro" id="IPR008927">
    <property type="entry name" value="6-PGluconate_DH-like_C_sf"/>
</dbReference>
<dbReference type="PIRSF" id="PIRSF000193">
    <property type="entry name" value="Pyrrol-5-carb_rd"/>
    <property type="match status" value="1"/>
</dbReference>
<comment type="function">
    <text evidence="4">Catalyzes the reduction of 1-pyrroline-5-carboxylate (PCA) to L-proline.</text>
</comment>
<evidence type="ECO:0000256" key="6">
    <source>
        <dbReference type="PIRSR" id="PIRSR000193-1"/>
    </source>
</evidence>
<evidence type="ECO:0000256" key="3">
    <source>
        <dbReference type="ARBA" id="ARBA00023002"/>
    </source>
</evidence>
<dbReference type="Gene3D" id="3.40.50.720">
    <property type="entry name" value="NAD(P)-binding Rossmann-like Domain"/>
    <property type="match status" value="1"/>
</dbReference>
<accession>R6TRK9</accession>
<evidence type="ECO:0000256" key="7">
    <source>
        <dbReference type="RuleBase" id="RU003903"/>
    </source>
</evidence>
<comment type="pathway">
    <text evidence="4 7">Amino-acid biosynthesis; L-proline biosynthesis; L-proline from L-glutamate 5-semialdehyde: step 1/1.</text>
</comment>
<dbReference type="HAMAP" id="MF_01925">
    <property type="entry name" value="P5C_reductase"/>
    <property type="match status" value="1"/>
</dbReference>
<dbReference type="Proteomes" id="UP000017938">
    <property type="component" value="Unassembled WGS sequence"/>
</dbReference>
<organism evidence="10 12">
    <name type="scientific">Candidatus Colimorpha enterica</name>
    <dbReference type="NCBI Taxonomy" id="3083063"/>
    <lineage>
        <taxon>Bacteria</taxon>
        <taxon>Pseudomonadati</taxon>
        <taxon>Bacteroidota</taxon>
        <taxon>Bacteroidia</taxon>
        <taxon>Bacteroidales</taxon>
        <taxon>Candidatus Colimorpha</taxon>
    </lineage>
</organism>
<dbReference type="EC" id="1.5.1.2" evidence="4 5"/>
<dbReference type="GO" id="GO:0004735">
    <property type="term" value="F:pyrroline-5-carboxylate reductase activity"/>
    <property type="evidence" value="ECO:0007669"/>
    <property type="project" value="UniProtKB-UniRule"/>
</dbReference>
<keyword evidence="3 4" id="KW-0560">Oxidoreductase</keyword>
<keyword evidence="2 4" id="KW-0521">NADP</keyword>
<dbReference type="UniPathway" id="UPA00098">
    <property type="reaction ID" value="UER00361"/>
</dbReference>
<evidence type="ECO:0000259" key="8">
    <source>
        <dbReference type="Pfam" id="PF03807"/>
    </source>
</evidence>
<gene>
    <name evidence="4 11" type="primary">proC</name>
    <name evidence="10" type="ORF">BN580_01642</name>
    <name evidence="11" type="ORF">MR241_04500</name>
</gene>
<evidence type="ECO:0000256" key="5">
    <source>
        <dbReference type="NCBIfam" id="TIGR00112"/>
    </source>
</evidence>
<evidence type="ECO:0000256" key="4">
    <source>
        <dbReference type="HAMAP-Rule" id="MF_01925"/>
    </source>
</evidence>
<dbReference type="PANTHER" id="PTHR11645">
    <property type="entry name" value="PYRROLINE-5-CARBOXYLATE REDUCTASE"/>
    <property type="match status" value="1"/>
</dbReference>
<evidence type="ECO:0000313" key="13">
    <source>
        <dbReference type="Proteomes" id="UP001139365"/>
    </source>
</evidence>
<proteinExistence type="inferred from homology"/>
<dbReference type="FunFam" id="1.10.3730.10:FF:000001">
    <property type="entry name" value="Pyrroline-5-carboxylate reductase"/>
    <property type="match status" value="1"/>
</dbReference>
<comment type="catalytic activity">
    <reaction evidence="4 7">
        <text>L-proline + NADP(+) = (S)-1-pyrroline-5-carboxylate + NADPH + 2 H(+)</text>
        <dbReference type="Rhea" id="RHEA:14109"/>
        <dbReference type="ChEBI" id="CHEBI:15378"/>
        <dbReference type="ChEBI" id="CHEBI:17388"/>
        <dbReference type="ChEBI" id="CHEBI:57783"/>
        <dbReference type="ChEBI" id="CHEBI:58349"/>
        <dbReference type="ChEBI" id="CHEBI:60039"/>
        <dbReference type="EC" id="1.5.1.2"/>
    </reaction>
</comment>
<comment type="subcellular location">
    <subcellularLocation>
        <location evidence="4">Cytoplasm</location>
    </subcellularLocation>
</comment>
<dbReference type="Pfam" id="PF14748">
    <property type="entry name" value="P5CR_dimer"/>
    <property type="match status" value="1"/>
</dbReference>
<evidence type="ECO:0000259" key="9">
    <source>
        <dbReference type="Pfam" id="PF14748"/>
    </source>
</evidence>
<dbReference type="InterPro" id="IPR036291">
    <property type="entry name" value="NAD(P)-bd_dom_sf"/>
</dbReference>
<evidence type="ECO:0000313" key="12">
    <source>
        <dbReference type="Proteomes" id="UP000017938"/>
    </source>
</evidence>
<dbReference type="SUPFAM" id="SSF51735">
    <property type="entry name" value="NAD(P)-binding Rossmann-fold domains"/>
    <property type="match status" value="1"/>
</dbReference>
<dbReference type="InterPro" id="IPR029036">
    <property type="entry name" value="P5CR_dimer"/>
</dbReference>
<evidence type="ECO:0000313" key="11">
    <source>
        <dbReference type="EMBL" id="MCI5755535.1"/>
    </source>
</evidence>
<feature type="domain" description="Pyrroline-5-carboxylate reductase dimerisation" evidence="9">
    <location>
        <begin position="159"/>
        <end position="263"/>
    </location>
</feature>
<feature type="binding site" evidence="6">
    <location>
        <begin position="6"/>
        <end position="11"/>
    </location>
    <ligand>
        <name>NADP(+)</name>
        <dbReference type="ChEBI" id="CHEBI:58349"/>
    </ligand>
</feature>
<dbReference type="EMBL" id="JALEMU010000069">
    <property type="protein sequence ID" value="MCI5755535.1"/>
    <property type="molecule type" value="Genomic_DNA"/>
</dbReference>
<dbReference type="Proteomes" id="UP001139365">
    <property type="component" value="Unassembled WGS sequence"/>
</dbReference>
<dbReference type="Pfam" id="PF03807">
    <property type="entry name" value="F420_oxidored"/>
    <property type="match status" value="1"/>
</dbReference>
<reference evidence="11 13" key="2">
    <citation type="submission" date="2022-03" db="EMBL/GenBank/DDBJ databases">
        <title>Metagenome-assembled genomes from swine fecal metagenomes.</title>
        <authorList>
            <person name="Holman D.B."/>
            <person name="Kommadath A."/>
        </authorList>
    </citation>
    <scope>NUCLEOTIDE SEQUENCE [LARGE SCALE GENOMIC DNA]</scope>
    <source>
        <strain evidence="11">SUG147</strain>
    </source>
</reference>
<evidence type="ECO:0000256" key="1">
    <source>
        <dbReference type="ARBA" id="ARBA00005525"/>
    </source>
</evidence>